<evidence type="ECO:0000256" key="2">
    <source>
        <dbReference type="SAM" id="Phobius"/>
    </source>
</evidence>
<comment type="caution">
    <text evidence="3">The sequence shown here is derived from an EMBL/GenBank/DDBJ whole genome shotgun (WGS) entry which is preliminary data.</text>
</comment>
<feature type="transmembrane region" description="Helical" evidence="2">
    <location>
        <begin position="95"/>
        <end position="120"/>
    </location>
</feature>
<accession>A0A150KIY2</accession>
<feature type="region of interest" description="Disordered" evidence="1">
    <location>
        <begin position="1"/>
        <end position="30"/>
    </location>
</feature>
<evidence type="ECO:0000313" key="3">
    <source>
        <dbReference type="EMBL" id="KYC73764.1"/>
    </source>
</evidence>
<keyword evidence="2" id="KW-1133">Transmembrane helix</keyword>
<dbReference type="AlphaFoldDB" id="A0A150KIY2"/>
<evidence type="ECO:0000256" key="1">
    <source>
        <dbReference type="SAM" id="MobiDB-lite"/>
    </source>
</evidence>
<evidence type="ECO:0000313" key="4">
    <source>
        <dbReference type="Proteomes" id="UP000075304"/>
    </source>
</evidence>
<protein>
    <recommendedName>
        <fullName evidence="5">SPOR domain-containing protein</fullName>
    </recommendedName>
</protein>
<keyword evidence="2" id="KW-0472">Membrane</keyword>
<evidence type="ECO:0008006" key="5">
    <source>
        <dbReference type="Google" id="ProtNLM"/>
    </source>
</evidence>
<dbReference type="EMBL" id="LQYI01000002">
    <property type="protein sequence ID" value="KYC73764.1"/>
    <property type="molecule type" value="Genomic_DNA"/>
</dbReference>
<gene>
    <name evidence="3" type="ORF">B4099_2724</name>
</gene>
<proteinExistence type="predicted"/>
<dbReference type="RefSeq" id="WP_244490524.1">
    <property type="nucleotide sequence ID" value="NZ_LQYI01000002.1"/>
</dbReference>
<feature type="compositionally biased region" description="Basic and acidic residues" evidence="1">
    <location>
        <begin position="19"/>
        <end position="30"/>
    </location>
</feature>
<organism evidence="3 4">
    <name type="scientific">Heyndrickxia coagulans</name>
    <name type="common">Weizmannia coagulans</name>
    <dbReference type="NCBI Taxonomy" id="1398"/>
    <lineage>
        <taxon>Bacteria</taxon>
        <taxon>Bacillati</taxon>
        <taxon>Bacillota</taxon>
        <taxon>Bacilli</taxon>
        <taxon>Bacillales</taxon>
        <taxon>Bacillaceae</taxon>
        <taxon>Heyndrickxia</taxon>
    </lineage>
</organism>
<keyword evidence="2" id="KW-0812">Transmembrane</keyword>
<sequence>MKALDKAKKKAKITVKVGGKKEQPEDSVKVHDWKAAEETAAAQEDSAKEEESFEWVLPELDADQIEEFRPIHYTPAPKKKSIFPKKTAANRAAPAILFSVVSAVVFGALLGFVVLKFIAYGDHQTKLPNQQAEGAATGAATGAAQQEARLPALSIGIIQAGVFSTEGAASKVSRELASKKVPSMQLSMDGQRYIFAGVADSPGTAKKMESAWKDKGVELYAKEISFSSKKVQTTTKDEQIFARETVPLFQKLAKETAAAVQNGEVSPDGMKTVGTAAGNVKKLAKVRQETLGRLKKYETAAYESLAAYQKSGNRQDLTDAEQNLLDYVKVYSGH</sequence>
<dbReference type="PATRIC" id="fig|1398.25.peg.1259"/>
<name>A0A150KIY2_HEYCO</name>
<reference evidence="3 4" key="1">
    <citation type="submission" date="2016-01" db="EMBL/GenBank/DDBJ databases">
        <title>Genome Sequences of Twelve Sporeforming Bacillus Species Isolated from Foods.</title>
        <authorList>
            <person name="Berendsen E.M."/>
            <person name="Wells-Bennik M.H."/>
            <person name="Krawcyk A.O."/>
            <person name="De Jong A."/>
            <person name="Holsappel S."/>
            <person name="Eijlander R.T."/>
            <person name="Kuipers O.P."/>
        </authorList>
    </citation>
    <scope>NUCLEOTIDE SEQUENCE [LARGE SCALE GENOMIC DNA]</scope>
    <source>
        <strain evidence="3 4">B4099</strain>
    </source>
</reference>
<dbReference type="Proteomes" id="UP000075304">
    <property type="component" value="Unassembled WGS sequence"/>
</dbReference>